<evidence type="ECO:0000256" key="2">
    <source>
        <dbReference type="SAM" id="Phobius"/>
    </source>
</evidence>
<keyword evidence="2" id="KW-0812">Transmembrane</keyword>
<evidence type="ECO:0000313" key="3">
    <source>
        <dbReference type="EMBL" id="NLV05966.1"/>
    </source>
</evidence>
<feature type="transmembrane region" description="Helical" evidence="2">
    <location>
        <begin position="255"/>
        <end position="276"/>
    </location>
</feature>
<gene>
    <name evidence="3" type="ORF">GOC83_07445</name>
</gene>
<organism evidence="3 4">
    <name type="scientific">Haloarcula rubripromontorii</name>
    <dbReference type="NCBI Taxonomy" id="1705562"/>
    <lineage>
        <taxon>Archaea</taxon>
        <taxon>Methanobacteriati</taxon>
        <taxon>Methanobacteriota</taxon>
        <taxon>Stenosarchaea group</taxon>
        <taxon>Halobacteria</taxon>
        <taxon>Halobacteriales</taxon>
        <taxon>Haloarculaceae</taxon>
        <taxon>Haloarcula</taxon>
    </lineage>
</organism>
<evidence type="ECO:0000313" key="4">
    <source>
        <dbReference type="Proteomes" id="UP000610611"/>
    </source>
</evidence>
<proteinExistence type="predicted"/>
<dbReference type="Proteomes" id="UP000610611">
    <property type="component" value="Unassembled WGS sequence"/>
</dbReference>
<reference evidence="3" key="1">
    <citation type="submission" date="2019-12" db="EMBL/GenBank/DDBJ databases">
        <title>The whole-genome sequencing of Haloarcula japonica strain pws8.</title>
        <authorList>
            <person name="Verma D.K."/>
            <person name="Gopal K."/>
            <person name="Prasad E.S."/>
        </authorList>
    </citation>
    <scope>NUCLEOTIDE SEQUENCE</scope>
    <source>
        <strain evidence="3">Pws8</strain>
    </source>
</reference>
<name>A0A847TZN4_9EURY</name>
<accession>A0A847TZN4</accession>
<dbReference type="EMBL" id="WOWB01000001">
    <property type="protein sequence ID" value="NLV05966.1"/>
    <property type="molecule type" value="Genomic_DNA"/>
</dbReference>
<protein>
    <submittedName>
        <fullName evidence="3">Uncharacterized protein</fullName>
    </submittedName>
</protein>
<sequence length="310" mass="34951">MSTDSLPAKYDVVRSASAGVDKKEIHLKDLQLSSGDINEIVNIEDGDFLKVVSEHGSEQFQIYCRVEERDNSFSSGIENGEVGLGLPVREALAVDPEYNDTVTLKQTEFKEISRRRQLFNKLLGYRPVPLRVRRAVHPDPGQKVARTTEAVRQILGIEWGDKVVLQSSDARVRDIKALPLTDQQQQKIKSRQEDESSPYPPRFSKTELGERTGTRTDIPIVHLSASIRDDLELTDYGTKNGIYQPIKMHRDTRDLFFRLSDSLTIPFLLSVAAIVIGFQVSLGVRILTMLIGFLTVVLSVVYRSRQVLLN</sequence>
<dbReference type="RefSeq" id="WP_170083127.1">
    <property type="nucleotide sequence ID" value="NZ_WOWB01000001.1"/>
</dbReference>
<dbReference type="AlphaFoldDB" id="A0A847TZN4"/>
<keyword evidence="2" id="KW-0472">Membrane</keyword>
<feature type="transmembrane region" description="Helical" evidence="2">
    <location>
        <begin position="282"/>
        <end position="302"/>
    </location>
</feature>
<feature type="region of interest" description="Disordered" evidence="1">
    <location>
        <begin position="183"/>
        <end position="208"/>
    </location>
</feature>
<evidence type="ECO:0000256" key="1">
    <source>
        <dbReference type="SAM" id="MobiDB-lite"/>
    </source>
</evidence>
<comment type="caution">
    <text evidence="3">The sequence shown here is derived from an EMBL/GenBank/DDBJ whole genome shotgun (WGS) entry which is preliminary data.</text>
</comment>
<keyword evidence="2" id="KW-1133">Transmembrane helix</keyword>